<proteinExistence type="predicted"/>
<dbReference type="AlphaFoldDB" id="A0A976IFM4"/>
<sequence>MHKKTNYKNSQTKRQRLEPRSALSDIVALLPRNLTSFLSPEDALNLLLHCASLLSQDVRDAVATQGLRNFHDRGKAHFGKGCIRDWHYLVPSKAAAGCGDCCGCCRNPVPSDLPLPRVSNARYSLLEAMCLIDKGIQQHCDQVLQLDRSFERRQYGVLQPVVFSLATALEENFHDKRGSVESLNSINVKDVANLKSLMNRVETNFGKRFFDLPVERHCSSMVEAHWTNISVDLATNTTSCHFCDTKTLSMIEGPLNPQFREAEYEFLMRQHCKDIYQPLKKFMLRHLHHVRYVHPPHGWNDAGDNFQGNEWLDLIGGVTPGGVLCGVYLTDIRIPRAWIIDRLAPGAYPFHESAVDLTLLRIAN</sequence>
<gene>
    <name evidence="1" type="ORF">CCR75_004022</name>
</gene>
<accession>A0A976IFM4</accession>
<evidence type="ECO:0000313" key="1">
    <source>
        <dbReference type="EMBL" id="TDH69914.1"/>
    </source>
</evidence>
<evidence type="ECO:0000313" key="2">
    <source>
        <dbReference type="Proteomes" id="UP000294530"/>
    </source>
</evidence>
<reference evidence="1 2" key="1">
    <citation type="journal article" date="2021" name="Genome Biol.">
        <title>AFLAP: assembly-free linkage analysis pipeline using k-mers from genome sequencing data.</title>
        <authorList>
            <person name="Fletcher K."/>
            <person name="Zhang L."/>
            <person name="Gil J."/>
            <person name="Han R."/>
            <person name="Cavanaugh K."/>
            <person name="Michelmore R."/>
        </authorList>
    </citation>
    <scope>NUCLEOTIDE SEQUENCE [LARGE SCALE GENOMIC DNA]</scope>
    <source>
        <strain evidence="1 2">SF5</strain>
    </source>
</reference>
<comment type="caution">
    <text evidence="1">The sequence shown here is derived from an EMBL/GenBank/DDBJ whole genome shotgun (WGS) entry which is preliminary data.</text>
</comment>
<dbReference type="RefSeq" id="XP_067819413.1">
    <property type="nucleotide sequence ID" value="XM_067962112.1"/>
</dbReference>
<dbReference type="EMBL" id="SHOA02000008">
    <property type="protein sequence ID" value="TDH69914.1"/>
    <property type="molecule type" value="Genomic_DNA"/>
</dbReference>
<protein>
    <submittedName>
        <fullName evidence="1">Uncharacterized protein</fullName>
    </submittedName>
</protein>
<name>A0A976IFM4_BRELC</name>
<organism evidence="1 2">
    <name type="scientific">Bremia lactucae</name>
    <name type="common">Lettuce downy mildew</name>
    <dbReference type="NCBI Taxonomy" id="4779"/>
    <lineage>
        <taxon>Eukaryota</taxon>
        <taxon>Sar</taxon>
        <taxon>Stramenopiles</taxon>
        <taxon>Oomycota</taxon>
        <taxon>Peronosporomycetes</taxon>
        <taxon>Peronosporales</taxon>
        <taxon>Peronosporaceae</taxon>
        <taxon>Bremia</taxon>
    </lineage>
</organism>
<dbReference type="Proteomes" id="UP000294530">
    <property type="component" value="Unassembled WGS sequence"/>
</dbReference>
<dbReference type="KEGG" id="blac:94347783"/>
<keyword evidence="2" id="KW-1185">Reference proteome</keyword>
<dbReference type="OrthoDB" id="164504at2759"/>
<dbReference type="GeneID" id="94347783"/>